<reference evidence="1 2" key="2">
    <citation type="submission" date="2007-04" db="EMBL/GenBank/DDBJ databases">
        <title>Draft genome sequence of Dorea longicatena (DSM 13814).</title>
        <authorList>
            <person name="Sudarsanam P."/>
            <person name="Ley R."/>
            <person name="Guruge J."/>
            <person name="Turnbaugh P.J."/>
            <person name="Mahowald M."/>
            <person name="Liep D."/>
            <person name="Gordon J."/>
        </authorList>
    </citation>
    <scope>NUCLEOTIDE SEQUENCE [LARGE SCALE GENOMIC DNA]</scope>
    <source>
        <strain evidence="1 2">DSM 13814</strain>
    </source>
</reference>
<dbReference type="Proteomes" id="UP000004016">
    <property type="component" value="Unassembled WGS sequence"/>
</dbReference>
<dbReference type="AlphaFoldDB" id="A6BEK0"/>
<protein>
    <submittedName>
        <fullName evidence="1">Uncharacterized protein</fullName>
    </submittedName>
</protein>
<organism evidence="1 2">
    <name type="scientific">Dorea longicatena DSM 13814</name>
    <dbReference type="NCBI Taxonomy" id="411462"/>
    <lineage>
        <taxon>Bacteria</taxon>
        <taxon>Bacillati</taxon>
        <taxon>Bacillota</taxon>
        <taxon>Clostridia</taxon>
        <taxon>Lachnospirales</taxon>
        <taxon>Lachnospiraceae</taxon>
        <taxon>Dorea</taxon>
    </lineage>
</organism>
<gene>
    <name evidence="1" type="ORF">DORLON_00718</name>
</gene>
<proteinExistence type="predicted"/>
<evidence type="ECO:0000313" key="2">
    <source>
        <dbReference type="Proteomes" id="UP000004016"/>
    </source>
</evidence>
<dbReference type="HOGENOM" id="CLU_2681847_0_0_9"/>
<dbReference type="EMBL" id="AAXB02000002">
    <property type="protein sequence ID" value="EDM64039.1"/>
    <property type="molecule type" value="Genomic_DNA"/>
</dbReference>
<evidence type="ECO:0000313" key="1">
    <source>
        <dbReference type="EMBL" id="EDM64039.1"/>
    </source>
</evidence>
<accession>A6BEK0</accession>
<sequence>MHGNKNYGAHRNMCSVIFLLYQSMQEKLPVASSLYHAIVKSFRLSKRLQECIEWIEINKVYKKYDKKSFLVCKM</sequence>
<name>A6BEK0_9FIRM</name>
<comment type="caution">
    <text evidence="1">The sequence shown here is derived from an EMBL/GenBank/DDBJ whole genome shotgun (WGS) entry which is preliminary data.</text>
</comment>
<reference evidence="1 2" key="1">
    <citation type="submission" date="2007-03" db="EMBL/GenBank/DDBJ databases">
        <authorList>
            <person name="Fulton L."/>
            <person name="Clifton S."/>
            <person name="Fulton B."/>
            <person name="Xu J."/>
            <person name="Minx P."/>
            <person name="Pepin K.H."/>
            <person name="Johnson M."/>
            <person name="Thiruvilangam P."/>
            <person name="Bhonagiri V."/>
            <person name="Nash W.E."/>
            <person name="Mardis E.R."/>
            <person name="Wilson R.K."/>
        </authorList>
    </citation>
    <scope>NUCLEOTIDE SEQUENCE [LARGE SCALE GENOMIC DNA]</scope>
    <source>
        <strain evidence="1 2">DSM 13814</strain>
    </source>
</reference>